<evidence type="ECO:0000256" key="2">
    <source>
        <dbReference type="ARBA" id="ARBA00023270"/>
    </source>
</evidence>
<dbReference type="GO" id="GO:0005737">
    <property type="term" value="C:cytoplasm"/>
    <property type="evidence" value="ECO:0007669"/>
    <property type="project" value="UniProtKB-SubCell"/>
</dbReference>
<gene>
    <name evidence="3" type="ORF">FYJ62_05430</name>
</gene>
<reference evidence="3 4" key="1">
    <citation type="submission" date="2019-08" db="EMBL/GenBank/DDBJ databases">
        <title>In-depth cultivation of the pig gut microbiome towards novel bacterial diversity and tailored functional studies.</title>
        <authorList>
            <person name="Wylensek D."/>
            <person name="Hitch T.C.A."/>
            <person name="Clavel T."/>
        </authorList>
    </citation>
    <scope>NUCLEOTIDE SEQUENCE [LARGE SCALE GENOMIC DNA]</scope>
    <source>
        <strain evidence="3 4">Bifido-178-WT-2B</strain>
    </source>
</reference>
<organism evidence="3 4">
    <name type="scientific">Lactobacillus porci</name>
    <dbReference type="NCBI Taxonomy" id="2012477"/>
    <lineage>
        <taxon>Bacteria</taxon>
        <taxon>Bacillati</taxon>
        <taxon>Bacillota</taxon>
        <taxon>Bacilli</taxon>
        <taxon>Lactobacillales</taxon>
        <taxon>Lactobacillaceae</taxon>
        <taxon>Lactobacillus</taxon>
    </lineage>
</organism>
<name>A0A6A8ME85_9LACO</name>
<comment type="caution">
    <text evidence="3">The sequence shown here is derived from an EMBL/GenBank/DDBJ whole genome shotgun (WGS) entry which is preliminary data.</text>
</comment>
<dbReference type="AlphaFoldDB" id="A0A6A8ME85"/>
<dbReference type="InterPro" id="IPR001585">
    <property type="entry name" value="TAL/FSA"/>
</dbReference>
<dbReference type="NCBIfam" id="NF009299">
    <property type="entry name" value="PRK12656.1"/>
    <property type="match status" value="1"/>
</dbReference>
<comment type="subcellular location">
    <subcellularLocation>
        <location evidence="1">Cytoplasm</location>
    </subcellularLocation>
</comment>
<dbReference type="InterPro" id="IPR033919">
    <property type="entry name" value="TSA/FSA_arc/bac"/>
</dbReference>
<evidence type="ECO:0000313" key="3">
    <source>
        <dbReference type="EMBL" id="MST87090.1"/>
    </source>
</evidence>
<dbReference type="Gene3D" id="3.20.20.70">
    <property type="entry name" value="Aldolase class I"/>
    <property type="match status" value="1"/>
</dbReference>
<keyword evidence="4" id="KW-1185">Reference proteome</keyword>
<evidence type="ECO:0000256" key="1">
    <source>
        <dbReference type="ARBA" id="ARBA00004496"/>
    </source>
</evidence>
<dbReference type="OrthoDB" id="9807051at2"/>
<dbReference type="EMBL" id="VUMX01000012">
    <property type="protein sequence ID" value="MST87090.1"/>
    <property type="molecule type" value="Genomic_DNA"/>
</dbReference>
<dbReference type="PROSITE" id="PS00958">
    <property type="entry name" value="TRANSALDOLASE_2"/>
    <property type="match status" value="1"/>
</dbReference>
<evidence type="ECO:0000313" key="4">
    <source>
        <dbReference type="Proteomes" id="UP000438120"/>
    </source>
</evidence>
<dbReference type="CDD" id="cd00956">
    <property type="entry name" value="Transaldolase_FSA"/>
    <property type="match status" value="1"/>
</dbReference>
<dbReference type="GO" id="GO:0016832">
    <property type="term" value="F:aldehyde-lyase activity"/>
    <property type="evidence" value="ECO:0007669"/>
    <property type="project" value="InterPro"/>
</dbReference>
<dbReference type="SUPFAM" id="SSF51569">
    <property type="entry name" value="Aldolase"/>
    <property type="match status" value="1"/>
</dbReference>
<dbReference type="Proteomes" id="UP000438120">
    <property type="component" value="Unassembled WGS sequence"/>
</dbReference>
<dbReference type="PANTHER" id="PTHR10683:SF28">
    <property type="entry name" value="TRANSALDOLASE C"/>
    <property type="match status" value="1"/>
</dbReference>
<dbReference type="InterPro" id="IPR018225">
    <property type="entry name" value="Transaldolase_AS"/>
</dbReference>
<keyword evidence="2" id="KW-0704">Schiff base</keyword>
<accession>A0A6A8ME85</accession>
<dbReference type="GO" id="GO:0005975">
    <property type="term" value="P:carbohydrate metabolic process"/>
    <property type="evidence" value="ECO:0007669"/>
    <property type="project" value="InterPro"/>
</dbReference>
<protein>
    <submittedName>
        <fullName evidence="3">Fructose-6-phosphate aldolase</fullName>
    </submittedName>
</protein>
<sequence>MEFMLDTADLAAIEYWNDHLQLSGITTNPTILKKAAAVDVFDRLRAIRKIIGTAKCLHVQVVGESAEEMVKDAARILQEVDQSVYIKVPTTPEGLKAMKLLKRKGVHITATAIYSEFQMYQAMMAKVDYMAPYFNRMVNQNVDAKQVIANVAKTGKRTGSKSKILAASFHNVQEVTDALDAGAQAVTVGVDVVASAFANPAISAAVAGFAQDWQDLHPGKHVYDL</sequence>
<dbReference type="PROSITE" id="PS01054">
    <property type="entry name" value="TRANSALDOLASE_1"/>
    <property type="match status" value="1"/>
</dbReference>
<dbReference type="PANTHER" id="PTHR10683">
    <property type="entry name" value="TRANSALDOLASE"/>
    <property type="match status" value="1"/>
</dbReference>
<dbReference type="Pfam" id="PF00923">
    <property type="entry name" value="TAL_FSA"/>
    <property type="match status" value="1"/>
</dbReference>
<proteinExistence type="predicted"/>
<dbReference type="RefSeq" id="WP_154548507.1">
    <property type="nucleotide sequence ID" value="NZ_VUMX01000012.1"/>
</dbReference>
<dbReference type="InterPro" id="IPR013785">
    <property type="entry name" value="Aldolase_TIM"/>
</dbReference>